<accession>A0ABN9EMT9</accession>
<evidence type="ECO:0000313" key="1">
    <source>
        <dbReference type="EMBL" id="CAI9586166.1"/>
    </source>
</evidence>
<proteinExistence type="predicted"/>
<dbReference type="Proteomes" id="UP001162483">
    <property type="component" value="Unassembled WGS sequence"/>
</dbReference>
<reference evidence="1" key="1">
    <citation type="submission" date="2023-05" db="EMBL/GenBank/DDBJ databases">
        <authorList>
            <person name="Stuckert A."/>
        </authorList>
    </citation>
    <scope>NUCLEOTIDE SEQUENCE</scope>
</reference>
<dbReference type="EMBL" id="CATNWA010015724">
    <property type="protein sequence ID" value="CAI9586166.1"/>
    <property type="molecule type" value="Genomic_DNA"/>
</dbReference>
<name>A0ABN9EMT9_9NEOB</name>
<evidence type="ECO:0000313" key="2">
    <source>
        <dbReference type="Proteomes" id="UP001162483"/>
    </source>
</evidence>
<gene>
    <name evidence="1" type="ORF">SPARVUS_LOCUS10328968</name>
</gene>
<comment type="caution">
    <text evidence="1">The sequence shown here is derived from an EMBL/GenBank/DDBJ whole genome shotgun (WGS) entry which is preliminary data.</text>
</comment>
<protein>
    <submittedName>
        <fullName evidence="1">Uncharacterized protein</fullName>
    </submittedName>
</protein>
<keyword evidence="2" id="KW-1185">Reference proteome</keyword>
<organism evidence="1 2">
    <name type="scientific">Staurois parvus</name>
    <dbReference type="NCBI Taxonomy" id="386267"/>
    <lineage>
        <taxon>Eukaryota</taxon>
        <taxon>Metazoa</taxon>
        <taxon>Chordata</taxon>
        <taxon>Craniata</taxon>
        <taxon>Vertebrata</taxon>
        <taxon>Euteleostomi</taxon>
        <taxon>Amphibia</taxon>
        <taxon>Batrachia</taxon>
        <taxon>Anura</taxon>
        <taxon>Neobatrachia</taxon>
        <taxon>Ranoidea</taxon>
        <taxon>Ranidae</taxon>
        <taxon>Staurois</taxon>
    </lineage>
</organism>
<sequence length="60" mass="6520">MPHTSAHQCTSMTHISAHQSCLLVPNINAIPISASQCHLSVLYMRPAFQCPSVMSVNAQQ</sequence>